<keyword evidence="2" id="KW-1185">Reference proteome</keyword>
<dbReference type="InterPro" id="IPR053061">
    <property type="entry name" value="AN1-type_zinc_finger"/>
</dbReference>
<dbReference type="PROSITE" id="PS50053">
    <property type="entry name" value="UBIQUITIN_2"/>
    <property type="match status" value="1"/>
</dbReference>
<sequence>MASKKEPPFFNEDNVGSCHCKLTFYETMELFIETLTGTCFELRVSPFETVISVKAKIQRLEGIPVSQQHLIWNNVELEDDYSLNDYHISEGCTLKLILAMRGGPINTKRVPLEDPIKEIAEYMGPCRDDVWEKVPSSKHVTFLVYQEGDQLNFFRVVDRGDGTLTPLSESLSGGSVYNLYADDDEDTEISPSGQQIIENSITMNKMKLLKAKMENMNLNKKPKIKVNPHSPVVLHPSSGSLAAVRHNFLRALPHIGQSCLPPENLHNSGISPNAFSTLAHTDKKVSSITRNFLKENDKWENISPSQSINSTALSSKVSSVEKGEAKLSENNVVPQVTTALTNLEKNAQSSISSNERCPFLYPDLTNVNLYTAEKNVLPNKESLALISESTCNDSYSKMPGSEEGNTTLPLPQEHQNKSIAKTLTFATADNNIFNSHEFSLKKTRLSPLHCSSQMAHYSPQKSQAHSKYFEEAGLRPTISPNILQSLEVHSLADSSYSRTSRFHGIGLDLPSKRPDPHSKVEARDITEVALKASKDPVVSVNNISLLSSFTRSTNRDGLPNSCGTSRFRTSGISLTTNFQHFPEENFRTASPPNDMPGYFLSPGVGLNGNIVASGKRMAGDTTHLPPVNCSIQHKKKIAKHCFLCGKKTGLATSYEYVETTSAQLIAMQRLTPVLMTTRMQEGDSCRTPILLSVHQSFPKSKHNFMVRD</sequence>
<evidence type="ECO:0000313" key="3">
    <source>
        <dbReference type="RefSeq" id="XP_013920053.1"/>
    </source>
</evidence>
<dbReference type="Pfam" id="PF00240">
    <property type="entry name" value="ubiquitin"/>
    <property type="match status" value="1"/>
</dbReference>
<proteinExistence type="predicted"/>
<dbReference type="RefSeq" id="XP_013920053.1">
    <property type="nucleotide sequence ID" value="XM_014064578.1"/>
</dbReference>
<gene>
    <name evidence="3" type="primary">ZFAND4</name>
</gene>
<dbReference type="PANTHER" id="PTHR46728:SF1">
    <property type="entry name" value="AN1-TYPE ZINC FINGER PROTEIN 4"/>
    <property type="match status" value="1"/>
</dbReference>
<dbReference type="GeneID" id="106547413"/>
<dbReference type="KEGG" id="tsr:106547413"/>
<feature type="domain" description="Ubiquitin-like" evidence="1">
    <location>
        <begin position="28"/>
        <end position="103"/>
    </location>
</feature>
<name>A0A6I9Y5S6_9SAUR</name>
<dbReference type="SMART" id="SM00213">
    <property type="entry name" value="UBQ"/>
    <property type="match status" value="1"/>
</dbReference>
<organism evidence="2 3">
    <name type="scientific">Thamnophis sirtalis</name>
    <dbReference type="NCBI Taxonomy" id="35019"/>
    <lineage>
        <taxon>Eukaryota</taxon>
        <taxon>Metazoa</taxon>
        <taxon>Chordata</taxon>
        <taxon>Craniata</taxon>
        <taxon>Vertebrata</taxon>
        <taxon>Euteleostomi</taxon>
        <taxon>Lepidosauria</taxon>
        <taxon>Squamata</taxon>
        <taxon>Bifurcata</taxon>
        <taxon>Unidentata</taxon>
        <taxon>Episquamata</taxon>
        <taxon>Toxicofera</taxon>
        <taxon>Serpentes</taxon>
        <taxon>Colubroidea</taxon>
        <taxon>Colubridae</taxon>
        <taxon>Natricinae</taxon>
        <taxon>Thamnophis</taxon>
    </lineage>
</organism>
<protein>
    <submittedName>
        <fullName evidence="3">AN1-type zinc finger protein 4 isoform X1</fullName>
    </submittedName>
</protein>
<dbReference type="PRINTS" id="PR00348">
    <property type="entry name" value="UBIQUITIN"/>
</dbReference>
<accession>A0A6I9Y5S6</accession>
<dbReference type="CDD" id="cd01802">
    <property type="entry name" value="Ubl_ZFAND4"/>
    <property type="match status" value="1"/>
</dbReference>
<dbReference type="InterPro" id="IPR000626">
    <property type="entry name" value="Ubiquitin-like_dom"/>
</dbReference>
<dbReference type="SUPFAM" id="SSF54236">
    <property type="entry name" value="Ubiquitin-like"/>
    <property type="match status" value="1"/>
</dbReference>
<dbReference type="CTD" id="93550"/>
<dbReference type="OrthoDB" id="756206at2759"/>
<evidence type="ECO:0000313" key="2">
    <source>
        <dbReference type="Proteomes" id="UP000504617"/>
    </source>
</evidence>
<dbReference type="InterPro" id="IPR019956">
    <property type="entry name" value="Ubiquitin_dom"/>
</dbReference>
<dbReference type="Gene3D" id="3.10.20.90">
    <property type="entry name" value="Phosphatidylinositol 3-kinase Catalytic Subunit, Chain A, domain 1"/>
    <property type="match status" value="1"/>
</dbReference>
<dbReference type="AlphaFoldDB" id="A0A6I9Y5S6"/>
<dbReference type="InterPro" id="IPR029071">
    <property type="entry name" value="Ubiquitin-like_domsf"/>
</dbReference>
<evidence type="ECO:0000259" key="1">
    <source>
        <dbReference type="PROSITE" id="PS50053"/>
    </source>
</evidence>
<dbReference type="Proteomes" id="UP000504617">
    <property type="component" value="Unplaced"/>
</dbReference>
<reference evidence="3" key="1">
    <citation type="submission" date="2025-08" db="UniProtKB">
        <authorList>
            <consortium name="RefSeq"/>
        </authorList>
    </citation>
    <scope>IDENTIFICATION</scope>
    <source>
        <tissue evidence="3">Skeletal muscle</tissue>
    </source>
</reference>
<dbReference type="PANTHER" id="PTHR46728">
    <property type="entry name" value="AN1-TYPE ZINC FINGER PROTEIN 4"/>
    <property type="match status" value="1"/>
</dbReference>